<keyword evidence="10" id="KW-1185">Reference proteome</keyword>
<feature type="transmembrane region" description="Helical" evidence="7">
    <location>
        <begin position="276"/>
        <end position="294"/>
    </location>
</feature>
<dbReference type="AlphaFoldDB" id="A0A4D9D586"/>
<dbReference type="GO" id="GO:0005783">
    <property type="term" value="C:endoplasmic reticulum"/>
    <property type="evidence" value="ECO:0007669"/>
    <property type="project" value="TreeGrafter"/>
</dbReference>
<dbReference type="EMBL" id="SDOX01000008">
    <property type="protein sequence ID" value="TFJ86610.1"/>
    <property type="molecule type" value="Genomic_DNA"/>
</dbReference>
<evidence type="ECO:0000256" key="3">
    <source>
        <dbReference type="ARBA" id="ARBA00022989"/>
    </source>
</evidence>
<keyword evidence="4 5" id="KW-0472">Membrane</keyword>
<evidence type="ECO:0000259" key="8">
    <source>
        <dbReference type="PROSITE" id="PS50922"/>
    </source>
</evidence>
<gene>
    <name evidence="9" type="ORF">NSK_002267</name>
</gene>
<protein>
    <recommendedName>
        <fullName evidence="8">TLC domain-containing protein</fullName>
    </recommendedName>
</protein>
<evidence type="ECO:0000313" key="9">
    <source>
        <dbReference type="EMBL" id="TFJ86610.1"/>
    </source>
</evidence>
<dbReference type="PANTHER" id="PTHR13439:SF0">
    <property type="entry name" value="TOPOISOMERASE I DAMAGE AFFECTED PROTEIN 4"/>
    <property type="match status" value="1"/>
</dbReference>
<comment type="caution">
    <text evidence="9">The sequence shown here is derived from an EMBL/GenBank/DDBJ whole genome shotgun (WGS) entry which is preliminary data.</text>
</comment>
<dbReference type="SMART" id="SM00724">
    <property type="entry name" value="TLC"/>
    <property type="match status" value="1"/>
</dbReference>
<dbReference type="PROSITE" id="PS50922">
    <property type="entry name" value="TLC"/>
    <property type="match status" value="1"/>
</dbReference>
<evidence type="ECO:0000313" key="10">
    <source>
        <dbReference type="Proteomes" id="UP000355283"/>
    </source>
</evidence>
<feature type="transmembrane region" description="Helical" evidence="7">
    <location>
        <begin position="233"/>
        <end position="256"/>
    </location>
</feature>
<feature type="transmembrane region" description="Helical" evidence="7">
    <location>
        <begin position="160"/>
        <end position="180"/>
    </location>
</feature>
<reference evidence="9 10" key="1">
    <citation type="submission" date="2019-01" db="EMBL/GenBank/DDBJ databases">
        <title>Nuclear Genome Assembly of the Microalgal Biofuel strain Nannochloropsis salina CCMP1776.</title>
        <authorList>
            <person name="Hovde B."/>
        </authorList>
    </citation>
    <scope>NUCLEOTIDE SEQUENCE [LARGE SCALE GENOMIC DNA]</scope>
    <source>
        <strain evidence="9 10">CCMP1776</strain>
    </source>
</reference>
<comment type="subcellular location">
    <subcellularLocation>
        <location evidence="1">Membrane</location>
        <topology evidence="1">Multi-pass membrane protein</topology>
    </subcellularLocation>
</comment>
<dbReference type="OrthoDB" id="10266980at2759"/>
<dbReference type="Proteomes" id="UP000355283">
    <property type="component" value="Unassembled WGS sequence"/>
</dbReference>
<dbReference type="GO" id="GO:0055088">
    <property type="term" value="P:lipid homeostasis"/>
    <property type="evidence" value="ECO:0007669"/>
    <property type="project" value="TreeGrafter"/>
</dbReference>
<dbReference type="PANTHER" id="PTHR13439">
    <property type="entry name" value="CT120 PROTEIN"/>
    <property type="match status" value="1"/>
</dbReference>
<dbReference type="Pfam" id="PF03798">
    <property type="entry name" value="TRAM_LAG1_CLN8"/>
    <property type="match status" value="1"/>
</dbReference>
<dbReference type="InterPro" id="IPR006634">
    <property type="entry name" value="TLC-dom"/>
</dbReference>
<evidence type="ECO:0000256" key="7">
    <source>
        <dbReference type="SAM" id="Phobius"/>
    </source>
</evidence>
<keyword evidence="2 5" id="KW-0812">Transmembrane</keyword>
<evidence type="ECO:0000256" key="6">
    <source>
        <dbReference type="SAM" id="MobiDB-lite"/>
    </source>
</evidence>
<evidence type="ECO:0000256" key="5">
    <source>
        <dbReference type="PROSITE-ProRule" id="PRU00205"/>
    </source>
</evidence>
<dbReference type="InterPro" id="IPR050846">
    <property type="entry name" value="TLCD"/>
</dbReference>
<accession>A0A4D9D586</accession>
<dbReference type="GO" id="GO:0016020">
    <property type="term" value="C:membrane"/>
    <property type="evidence" value="ECO:0007669"/>
    <property type="project" value="UniProtKB-SubCell"/>
</dbReference>
<keyword evidence="3 7" id="KW-1133">Transmembrane helix</keyword>
<proteinExistence type="predicted"/>
<feature type="domain" description="TLC" evidence="8">
    <location>
        <begin position="99"/>
        <end position="306"/>
    </location>
</feature>
<feature type="region of interest" description="Disordered" evidence="6">
    <location>
        <begin position="313"/>
        <end position="332"/>
    </location>
</feature>
<evidence type="ECO:0000256" key="4">
    <source>
        <dbReference type="ARBA" id="ARBA00023136"/>
    </source>
</evidence>
<feature type="transmembrane region" description="Helical" evidence="7">
    <location>
        <begin position="68"/>
        <end position="87"/>
    </location>
</feature>
<name>A0A4D9D586_9STRA</name>
<feature type="transmembrane region" description="Helical" evidence="7">
    <location>
        <begin position="200"/>
        <end position="221"/>
    </location>
</feature>
<evidence type="ECO:0000256" key="1">
    <source>
        <dbReference type="ARBA" id="ARBA00004141"/>
    </source>
</evidence>
<sequence>MEQFLINRPGQAFPELTSIPTSSLQEASSSFDNLAADMYQDMLSGLSRFYTEESVDGEAHFGIRLPLALAYGLLCTASFFGSGIVLGKISATYRRLPKQARTDWDNRMVALGHAVIMSYRAFRYWIVLKPLFGHNFSLLSIAPALDMYEKDTMRIMTGYMLYDLVVELATPAVYDYAVLFHHLAGILSHWHTLQTNDVASGWYTMLVYLAEGSTPILHTAWMMNTVGLSDGVAFKLLTLALLVTFFVVRILVSPLLAYTYLAPGNRHLYDGRDGVFYFQLFIVFAFAGLNYFWFYKLLTLIYRKARGIKTPISSPVKKRSKPVTEASKSKKA</sequence>
<organism evidence="9 10">
    <name type="scientific">Nannochloropsis salina CCMP1776</name>
    <dbReference type="NCBI Taxonomy" id="1027361"/>
    <lineage>
        <taxon>Eukaryota</taxon>
        <taxon>Sar</taxon>
        <taxon>Stramenopiles</taxon>
        <taxon>Ochrophyta</taxon>
        <taxon>Eustigmatophyceae</taxon>
        <taxon>Eustigmatales</taxon>
        <taxon>Monodopsidaceae</taxon>
        <taxon>Microchloropsis</taxon>
        <taxon>Microchloropsis salina</taxon>
    </lineage>
</organism>
<evidence type="ECO:0000256" key="2">
    <source>
        <dbReference type="ARBA" id="ARBA00022692"/>
    </source>
</evidence>